<dbReference type="RefSeq" id="WP_014274949.1">
    <property type="nucleotide sequence ID" value="NZ_BIMW01000012.1"/>
</dbReference>
<evidence type="ECO:0000256" key="11">
    <source>
        <dbReference type="SAM" id="Phobius"/>
    </source>
</evidence>
<keyword evidence="5" id="KW-0808">Transferase</keyword>
<organism evidence="13 14">
    <name type="scientific">Limnospira platensis NIES-46</name>
    <dbReference type="NCBI Taxonomy" id="1236695"/>
    <lineage>
        <taxon>Bacteria</taxon>
        <taxon>Bacillati</taxon>
        <taxon>Cyanobacteriota</taxon>
        <taxon>Cyanophyceae</taxon>
        <taxon>Oscillatoriophycideae</taxon>
        <taxon>Oscillatoriales</taxon>
        <taxon>Sirenicapillariaceae</taxon>
        <taxon>Limnospira</taxon>
    </lineage>
</organism>
<evidence type="ECO:0000256" key="9">
    <source>
        <dbReference type="ARBA" id="ARBA00023012"/>
    </source>
</evidence>
<evidence type="ECO:0000256" key="5">
    <source>
        <dbReference type="ARBA" id="ARBA00022679"/>
    </source>
</evidence>
<keyword evidence="6 11" id="KW-0812">Transmembrane</keyword>
<accession>A0A5M3T2Y4</accession>
<dbReference type="SMART" id="SM00387">
    <property type="entry name" value="HATPase_c"/>
    <property type="match status" value="1"/>
</dbReference>
<evidence type="ECO:0000313" key="14">
    <source>
        <dbReference type="Proteomes" id="UP000326169"/>
    </source>
</evidence>
<feature type="transmembrane region" description="Helical" evidence="11">
    <location>
        <begin position="192"/>
        <end position="210"/>
    </location>
</feature>
<evidence type="ECO:0000256" key="3">
    <source>
        <dbReference type="ARBA" id="ARBA00012438"/>
    </source>
</evidence>
<feature type="transmembrane region" description="Helical" evidence="11">
    <location>
        <begin position="12"/>
        <end position="32"/>
    </location>
</feature>
<evidence type="ECO:0000313" key="13">
    <source>
        <dbReference type="EMBL" id="GCE92348.1"/>
    </source>
</evidence>
<dbReference type="Gene3D" id="1.10.287.130">
    <property type="match status" value="1"/>
</dbReference>
<dbReference type="InterPro" id="IPR005467">
    <property type="entry name" value="His_kinase_dom"/>
</dbReference>
<dbReference type="Pfam" id="PF00512">
    <property type="entry name" value="HisKA"/>
    <property type="match status" value="1"/>
</dbReference>
<dbReference type="PANTHER" id="PTHR45436">
    <property type="entry name" value="SENSOR HISTIDINE KINASE YKOH"/>
    <property type="match status" value="1"/>
</dbReference>
<dbReference type="Proteomes" id="UP000326169">
    <property type="component" value="Unassembled WGS sequence"/>
</dbReference>
<dbReference type="CDD" id="cd00082">
    <property type="entry name" value="HisKA"/>
    <property type="match status" value="1"/>
</dbReference>
<dbReference type="InterPro" id="IPR036097">
    <property type="entry name" value="HisK_dim/P_sf"/>
</dbReference>
<dbReference type="GO" id="GO:0016301">
    <property type="term" value="F:kinase activity"/>
    <property type="evidence" value="ECO:0007669"/>
    <property type="project" value="UniProtKB-KW"/>
</dbReference>
<comment type="caution">
    <text evidence="13">The sequence shown here is derived from an EMBL/GenBank/DDBJ whole genome shotgun (WGS) entry which is preliminary data.</text>
</comment>
<dbReference type="GeneID" id="301681357"/>
<dbReference type="InterPro" id="IPR004358">
    <property type="entry name" value="Sig_transdc_His_kin-like_C"/>
</dbReference>
<sequence length="498" mass="55678">MFQATRRRLASWYTAVTAVLLVLFASGFYLYVRNTLIDRIDDTLNHVVEVIERSLVIEPVNSPISPSSAMGVGLYQVNVEASFRNNVDAAADDDHIDLEWFSPTGELLWSTLSEPLDIPLHTHRNGETVRLTDHHWSLITQLSADPNPTSQKMVLRQVTDRVERGRQVLGYLRVSHPWFEVTKPIRQLLTDLAMGGAMILISVAAIGWFLSELAIEPVRESYQHLKQFTADASHELRSPIATIQTNVQVALAEPDLNADIHQQLQVIERLTRRLGRLVDDLLFLARTDGKIVESQFTSVPLDALLMEVIEEQSANAEAADINLSLNLVDPPSLWWAGDTLPPETETDWFTVEGDRHQLVRLLINLVSNSLRYTPTGGEVSLTLQYLPKNKRSPRPTHSRECYHWQEQFEGLQVIVKDNGIGIPPEAIPHIFDRFYRVDPARPHVETAQPPGGRGIAGSGLGLAIVSAIVENHRGKIDVESQINQGTTVTVTFPVPPTN</sequence>
<dbReference type="SMART" id="SM00388">
    <property type="entry name" value="HisKA"/>
    <property type="match status" value="1"/>
</dbReference>
<evidence type="ECO:0000256" key="8">
    <source>
        <dbReference type="ARBA" id="ARBA00022989"/>
    </source>
</evidence>
<feature type="domain" description="Histidine kinase" evidence="12">
    <location>
        <begin position="231"/>
        <end position="496"/>
    </location>
</feature>
<dbReference type="PRINTS" id="PR00344">
    <property type="entry name" value="BCTRLSENSOR"/>
</dbReference>
<keyword evidence="4" id="KW-0597">Phosphoprotein</keyword>
<keyword evidence="8 11" id="KW-1133">Transmembrane helix</keyword>
<evidence type="ECO:0000256" key="1">
    <source>
        <dbReference type="ARBA" id="ARBA00000085"/>
    </source>
</evidence>
<evidence type="ECO:0000256" key="6">
    <source>
        <dbReference type="ARBA" id="ARBA00022692"/>
    </source>
</evidence>
<comment type="catalytic activity">
    <reaction evidence="1">
        <text>ATP + protein L-histidine = ADP + protein N-phospho-L-histidine.</text>
        <dbReference type="EC" id="2.7.13.3"/>
    </reaction>
</comment>
<dbReference type="EC" id="2.7.13.3" evidence="3"/>
<dbReference type="PROSITE" id="PS50109">
    <property type="entry name" value="HIS_KIN"/>
    <property type="match status" value="1"/>
</dbReference>
<evidence type="ECO:0000256" key="10">
    <source>
        <dbReference type="ARBA" id="ARBA00023136"/>
    </source>
</evidence>
<keyword evidence="9" id="KW-0902">Two-component regulatory system</keyword>
<dbReference type="SUPFAM" id="SSF47384">
    <property type="entry name" value="Homodimeric domain of signal transducing histidine kinase"/>
    <property type="match status" value="1"/>
</dbReference>
<dbReference type="InterPro" id="IPR050428">
    <property type="entry name" value="TCS_sensor_his_kinase"/>
</dbReference>
<comment type="subcellular location">
    <subcellularLocation>
        <location evidence="2">Membrane</location>
    </subcellularLocation>
</comment>
<reference evidence="13 14" key="1">
    <citation type="journal article" date="2019" name="J Genomics">
        <title>The Draft Genome of a Hydrogen-producing Cyanobacterium, Arthrospira platensis NIES-46.</title>
        <authorList>
            <person name="Suzuki S."/>
            <person name="Yamaguchi H."/>
            <person name="Kawachi M."/>
        </authorList>
    </citation>
    <scope>NUCLEOTIDE SEQUENCE [LARGE SCALE GENOMIC DNA]</scope>
    <source>
        <strain evidence="13 14">NIES-46</strain>
    </source>
</reference>
<dbReference type="Gene3D" id="3.30.565.10">
    <property type="entry name" value="Histidine kinase-like ATPase, C-terminal domain"/>
    <property type="match status" value="1"/>
</dbReference>
<dbReference type="EMBL" id="BIMW01000012">
    <property type="protein sequence ID" value="GCE92348.1"/>
    <property type="molecule type" value="Genomic_DNA"/>
</dbReference>
<gene>
    <name evidence="13" type="ORF">NIES46_03870</name>
</gene>
<evidence type="ECO:0000256" key="7">
    <source>
        <dbReference type="ARBA" id="ARBA00022777"/>
    </source>
</evidence>
<protein>
    <recommendedName>
        <fullName evidence="3">histidine kinase</fullName>
        <ecNumber evidence="3">2.7.13.3</ecNumber>
    </recommendedName>
</protein>
<keyword evidence="10 11" id="KW-0472">Membrane</keyword>
<keyword evidence="14" id="KW-1185">Reference proteome</keyword>
<dbReference type="InterPro" id="IPR003594">
    <property type="entry name" value="HATPase_dom"/>
</dbReference>
<dbReference type="SUPFAM" id="SSF55874">
    <property type="entry name" value="ATPase domain of HSP90 chaperone/DNA topoisomerase II/histidine kinase"/>
    <property type="match status" value="1"/>
</dbReference>
<evidence type="ECO:0000256" key="2">
    <source>
        <dbReference type="ARBA" id="ARBA00004370"/>
    </source>
</evidence>
<proteinExistence type="predicted"/>
<keyword evidence="7 13" id="KW-0418">Kinase</keyword>
<evidence type="ECO:0000256" key="4">
    <source>
        <dbReference type="ARBA" id="ARBA00022553"/>
    </source>
</evidence>
<dbReference type="InterPro" id="IPR003661">
    <property type="entry name" value="HisK_dim/P_dom"/>
</dbReference>
<evidence type="ECO:0000259" key="12">
    <source>
        <dbReference type="PROSITE" id="PS50109"/>
    </source>
</evidence>
<dbReference type="CDD" id="cd00075">
    <property type="entry name" value="HATPase"/>
    <property type="match status" value="1"/>
</dbReference>
<dbReference type="PANTHER" id="PTHR45436:SF5">
    <property type="entry name" value="SENSOR HISTIDINE KINASE TRCS"/>
    <property type="match status" value="1"/>
</dbReference>
<name>A0A5M3T2Y4_LIMPL</name>
<dbReference type="Pfam" id="PF02518">
    <property type="entry name" value="HATPase_c"/>
    <property type="match status" value="1"/>
</dbReference>
<dbReference type="InterPro" id="IPR036890">
    <property type="entry name" value="HATPase_C_sf"/>
</dbReference>